<dbReference type="Proteomes" id="UP000184731">
    <property type="component" value="Chromosome"/>
</dbReference>
<dbReference type="KEGG" id="saqi:AXG55_06830"/>
<dbReference type="RefSeq" id="WP_148697375.1">
    <property type="nucleotide sequence ID" value="NZ_CP017834.1"/>
</dbReference>
<sequence length="553" mass="61766">MFKKIIYPFIIVSVSSASAQEVNFFDETNFLHEIRKVIFNTKSCQNELQHKMVGPSGTLQSVINNLGNSYSPANLKYGIVVDSLLVTALTAGLATYTAGIDGMNITSILDLIKQIQDHDLDPFSNITNGNGEPHCKIDPQNVYIASKLIRTSINSIFFANNLLGHNDNGVNLEPKTLTIKETHENDPELHKIRLVNRSSNDITIEEINGIQIPLQTVMKKDSCQIGSVIARENDCHIYLKIDTSNVHFKKQVSMNIRYKDNDKVNSISNNIIYGVASKDCVPFKVYAPAGIGYAIEIKKIDYSSTNLGSCSIFNDSNYGGDIKNPNYFKLISVWNETPNIYVLKNSSITLNRYLGSQNNFTFNIGDGENNYVQCTGTTFLPSQMPCTISHKELESEIKLKNEKVTENNVPTDIIAETDSLLENNADTIATLTSEEITLPILSENIILPEFDEDPSEKVDNLSQQNSKIAFCKSYYKSHVRNAMSKSLYEIYSKNINDSNIERSSSLSKHIIFSAKSFIEAIDNEECQNDPTKTVQNGYKIAIQKALSLNVPLK</sequence>
<gene>
    <name evidence="2" type="ORF">AXG55_06830</name>
</gene>
<dbReference type="EMBL" id="CP017834">
    <property type="protein sequence ID" value="APJ03635.1"/>
    <property type="molecule type" value="Genomic_DNA"/>
</dbReference>
<name>A0A1L4D0A9_9BACT</name>
<feature type="chain" id="PRO_5012792394" evidence="1">
    <location>
        <begin position="20"/>
        <end position="553"/>
    </location>
</feature>
<reference evidence="2 3" key="1">
    <citation type="submission" date="2016-10" db="EMBL/GenBank/DDBJ databases">
        <title>Silvanigrella aquatica sp. nov., isolated from a freshwater lake located in the Black Forest, Germany, description of Silvanigrellaceae fam. nov., Silvanigrellales ord. nov., reclassification of the order Bdellovibrionales in the class Oligoflexia, reclassification of the families Bacteriovoracaceae and Halobacteriovoraceae in the new order Bacteriovoracales ord. nov., and reclassification of the family Pseudobacteriovoracaceae in the order Oligoflexiales.</title>
        <authorList>
            <person name="Hahn M.W."/>
            <person name="Schmidt J."/>
            <person name="Koll U."/>
            <person name="Rohde M."/>
            <person name="Verbag S."/>
            <person name="Pitt A."/>
            <person name="Nakai R."/>
            <person name="Naganuma T."/>
            <person name="Lang E."/>
        </authorList>
    </citation>
    <scope>NUCLEOTIDE SEQUENCE [LARGE SCALE GENOMIC DNA]</scope>
    <source>
        <strain evidence="2 3">MWH-Nonnen-W8red</strain>
    </source>
</reference>
<organism evidence="2 3">
    <name type="scientific">Silvanigrella aquatica</name>
    <dbReference type="NCBI Taxonomy" id="1915309"/>
    <lineage>
        <taxon>Bacteria</taxon>
        <taxon>Pseudomonadati</taxon>
        <taxon>Bdellovibrionota</taxon>
        <taxon>Oligoflexia</taxon>
        <taxon>Silvanigrellales</taxon>
        <taxon>Silvanigrellaceae</taxon>
        <taxon>Silvanigrella</taxon>
    </lineage>
</organism>
<keyword evidence="1" id="KW-0732">Signal</keyword>
<accession>A0A1L4D0A9</accession>
<evidence type="ECO:0000313" key="2">
    <source>
        <dbReference type="EMBL" id="APJ03635.1"/>
    </source>
</evidence>
<protein>
    <submittedName>
        <fullName evidence="2">Uncharacterized protein</fullName>
    </submittedName>
</protein>
<dbReference type="OrthoDB" id="9841502at2"/>
<feature type="signal peptide" evidence="1">
    <location>
        <begin position="1"/>
        <end position="19"/>
    </location>
</feature>
<keyword evidence="3" id="KW-1185">Reference proteome</keyword>
<dbReference type="AlphaFoldDB" id="A0A1L4D0A9"/>
<proteinExistence type="predicted"/>
<evidence type="ECO:0000313" key="3">
    <source>
        <dbReference type="Proteomes" id="UP000184731"/>
    </source>
</evidence>
<evidence type="ECO:0000256" key="1">
    <source>
        <dbReference type="SAM" id="SignalP"/>
    </source>
</evidence>